<feature type="domain" description="Carboxymuconolactone decarboxylase-like" evidence="1">
    <location>
        <begin position="64"/>
        <end position="127"/>
    </location>
</feature>
<evidence type="ECO:0000313" key="2">
    <source>
        <dbReference type="EMBL" id="KAF2793460.1"/>
    </source>
</evidence>
<dbReference type="Gene3D" id="1.20.1290.10">
    <property type="entry name" value="AhpD-like"/>
    <property type="match status" value="1"/>
</dbReference>
<dbReference type="GO" id="GO:0051920">
    <property type="term" value="F:peroxiredoxin activity"/>
    <property type="evidence" value="ECO:0007669"/>
    <property type="project" value="InterPro"/>
</dbReference>
<evidence type="ECO:0000313" key="3">
    <source>
        <dbReference type="Proteomes" id="UP000799757"/>
    </source>
</evidence>
<gene>
    <name evidence="2" type="ORF">K505DRAFT_325478</name>
</gene>
<dbReference type="AlphaFoldDB" id="A0A6A6XA88"/>
<reference evidence="2" key="1">
    <citation type="journal article" date="2020" name="Stud. Mycol.">
        <title>101 Dothideomycetes genomes: a test case for predicting lifestyles and emergence of pathogens.</title>
        <authorList>
            <person name="Haridas S."/>
            <person name="Albert R."/>
            <person name="Binder M."/>
            <person name="Bloem J."/>
            <person name="Labutti K."/>
            <person name="Salamov A."/>
            <person name="Andreopoulos B."/>
            <person name="Baker S."/>
            <person name="Barry K."/>
            <person name="Bills G."/>
            <person name="Bluhm B."/>
            <person name="Cannon C."/>
            <person name="Castanera R."/>
            <person name="Culley D."/>
            <person name="Daum C."/>
            <person name="Ezra D."/>
            <person name="Gonzalez J."/>
            <person name="Henrissat B."/>
            <person name="Kuo A."/>
            <person name="Liang C."/>
            <person name="Lipzen A."/>
            <person name="Lutzoni F."/>
            <person name="Magnuson J."/>
            <person name="Mondo S."/>
            <person name="Nolan M."/>
            <person name="Ohm R."/>
            <person name="Pangilinan J."/>
            <person name="Park H.-J."/>
            <person name="Ramirez L."/>
            <person name="Alfaro M."/>
            <person name="Sun H."/>
            <person name="Tritt A."/>
            <person name="Yoshinaga Y."/>
            <person name="Zwiers L.-H."/>
            <person name="Turgeon B."/>
            <person name="Goodwin S."/>
            <person name="Spatafora J."/>
            <person name="Crous P."/>
            <person name="Grigoriev I."/>
        </authorList>
    </citation>
    <scope>NUCLEOTIDE SEQUENCE</scope>
    <source>
        <strain evidence="2">CBS 109.77</strain>
    </source>
</reference>
<dbReference type="OrthoDB" id="2567457at2759"/>
<dbReference type="SUPFAM" id="SSF69118">
    <property type="entry name" value="AhpD-like"/>
    <property type="match status" value="1"/>
</dbReference>
<accession>A0A6A6XA88</accession>
<dbReference type="PANTHER" id="PTHR34846">
    <property type="entry name" value="4-CARBOXYMUCONOLACTONE DECARBOXYLASE FAMILY PROTEIN (AFU_ORTHOLOGUE AFUA_6G11590)"/>
    <property type="match status" value="1"/>
</dbReference>
<keyword evidence="3" id="KW-1185">Reference proteome</keyword>
<dbReference type="PANTHER" id="PTHR34846:SF11">
    <property type="entry name" value="4-CARBOXYMUCONOLACTONE DECARBOXYLASE FAMILY PROTEIN (AFU_ORTHOLOGUE AFUA_6G11590)"/>
    <property type="match status" value="1"/>
</dbReference>
<protein>
    <recommendedName>
        <fullName evidence="1">Carboxymuconolactone decarboxylase-like domain-containing protein</fullName>
    </recommendedName>
</protein>
<dbReference type="Proteomes" id="UP000799757">
    <property type="component" value="Unassembled WGS sequence"/>
</dbReference>
<dbReference type="InterPro" id="IPR003779">
    <property type="entry name" value="CMD-like"/>
</dbReference>
<organism evidence="2 3">
    <name type="scientific">Melanomma pulvis-pyrius CBS 109.77</name>
    <dbReference type="NCBI Taxonomy" id="1314802"/>
    <lineage>
        <taxon>Eukaryota</taxon>
        <taxon>Fungi</taxon>
        <taxon>Dikarya</taxon>
        <taxon>Ascomycota</taxon>
        <taxon>Pezizomycotina</taxon>
        <taxon>Dothideomycetes</taxon>
        <taxon>Pleosporomycetidae</taxon>
        <taxon>Pleosporales</taxon>
        <taxon>Melanommataceae</taxon>
        <taxon>Melanomma</taxon>
    </lineage>
</organism>
<sequence>MSDPPRFPPILPSALTTTQKAAASEAEALVRKTFGSSFKLHSPNDALLGPFGILMYTPNAFVPYVQHLYAVLSTPLFSPRERELATLAVCAVTRAQYVDYAHKRIAISVGLTPEQVDAAATGKAEGLELERERVVYELSLEMARSFGRVEDGRWEVGERILGRESMAALVQIVAAYMYTSLLVNLAEVEVPADGAAE</sequence>
<dbReference type="InterPro" id="IPR029032">
    <property type="entry name" value="AhpD-like"/>
</dbReference>
<dbReference type="Pfam" id="PF02627">
    <property type="entry name" value="CMD"/>
    <property type="match status" value="1"/>
</dbReference>
<evidence type="ECO:0000259" key="1">
    <source>
        <dbReference type="Pfam" id="PF02627"/>
    </source>
</evidence>
<dbReference type="EMBL" id="MU001927">
    <property type="protein sequence ID" value="KAF2793460.1"/>
    <property type="molecule type" value="Genomic_DNA"/>
</dbReference>
<proteinExistence type="predicted"/>
<name>A0A6A6XA88_9PLEO</name>